<comment type="caution">
    <text evidence="1">The sequence shown here is derived from an EMBL/GenBank/DDBJ whole genome shotgun (WGS) entry which is preliminary data.</text>
</comment>
<keyword evidence="2" id="KW-1185">Reference proteome</keyword>
<reference evidence="1 2" key="1">
    <citation type="submission" date="2020-06" db="EMBL/GenBank/DDBJ databases">
        <title>Actinomadura xiongansis sp. nov., isolated from soil of Baiyangdian.</title>
        <authorList>
            <person name="Zhang X."/>
        </authorList>
    </citation>
    <scope>NUCLEOTIDE SEQUENCE [LARGE SCALE GENOMIC DNA]</scope>
    <source>
        <strain evidence="1 2">HBUM206468</strain>
    </source>
</reference>
<gene>
    <name evidence="1" type="ORF">HKK74_12385</name>
</gene>
<proteinExistence type="predicted"/>
<evidence type="ECO:0000313" key="1">
    <source>
        <dbReference type="EMBL" id="MBC6466294.1"/>
    </source>
</evidence>
<dbReference type="RefSeq" id="WP_187243295.1">
    <property type="nucleotide sequence ID" value="NZ_BAAAOK010000071.1"/>
</dbReference>
<dbReference type="EMBL" id="JABVEC010000007">
    <property type="protein sequence ID" value="MBC6466294.1"/>
    <property type="molecule type" value="Genomic_DNA"/>
</dbReference>
<sequence>MRVRDANGHVIPAPFELVIRREGFAQRFGGLRYPVRTIALMPDGPYLDRRWWRFDLDDHARQDRRGWYFSWYGEQVSSPVRYLQHTDGRFGVSDSDRFIPVYPTMLHLIESHALLDACSDWEPHRGFPEGIDKAELIAELPPVPEASGP</sequence>
<protein>
    <recommendedName>
        <fullName evidence="3">DUF402 domain-containing protein</fullName>
    </recommendedName>
</protein>
<evidence type="ECO:0008006" key="3">
    <source>
        <dbReference type="Google" id="ProtNLM"/>
    </source>
</evidence>
<accession>A0ABR7LN78</accession>
<dbReference type="Proteomes" id="UP000805614">
    <property type="component" value="Unassembled WGS sequence"/>
</dbReference>
<evidence type="ECO:0000313" key="2">
    <source>
        <dbReference type="Proteomes" id="UP000805614"/>
    </source>
</evidence>
<organism evidence="1 2">
    <name type="scientific">Actinomadura alba</name>
    <dbReference type="NCBI Taxonomy" id="406431"/>
    <lineage>
        <taxon>Bacteria</taxon>
        <taxon>Bacillati</taxon>
        <taxon>Actinomycetota</taxon>
        <taxon>Actinomycetes</taxon>
        <taxon>Streptosporangiales</taxon>
        <taxon>Thermomonosporaceae</taxon>
        <taxon>Actinomadura</taxon>
    </lineage>
</organism>
<name>A0ABR7LN78_9ACTN</name>